<evidence type="ECO:0000313" key="2">
    <source>
        <dbReference type="EMBL" id="CAE0130223.1"/>
    </source>
</evidence>
<sequence length="169" mass="18025">MRAQLLSNFQQWQTQLTWATTMTHAALRGAAVDTAAVASTLSALQQGVLSLSTDGARLLPADERAHLDVSLQQGSAFVSYAFQQLQWSDAMRSMAALGAQMLVTPQTIAPLSMQSPPAQQPPLPGPAGLAAAGASLEEKEMSELEQMFASGPPSARRTQQQQDAKRVHI</sequence>
<reference evidence="2" key="1">
    <citation type="submission" date="2021-01" db="EMBL/GenBank/DDBJ databases">
        <authorList>
            <person name="Corre E."/>
            <person name="Pelletier E."/>
            <person name="Niang G."/>
            <person name="Scheremetjew M."/>
            <person name="Finn R."/>
            <person name="Kale V."/>
            <person name="Holt S."/>
            <person name="Cochrane G."/>
            <person name="Meng A."/>
            <person name="Brown T."/>
            <person name="Cohen L."/>
        </authorList>
    </citation>
    <scope>NUCLEOTIDE SEQUENCE</scope>
    <source>
        <strain evidence="2">CCMP281</strain>
    </source>
</reference>
<feature type="compositionally biased region" description="Low complexity" evidence="1">
    <location>
        <begin position="126"/>
        <end position="135"/>
    </location>
</feature>
<feature type="region of interest" description="Disordered" evidence="1">
    <location>
        <begin position="112"/>
        <end position="169"/>
    </location>
</feature>
<proteinExistence type="predicted"/>
<dbReference type="AlphaFoldDB" id="A0A7S3BB63"/>
<accession>A0A7S3BB63</accession>
<evidence type="ECO:0000256" key="1">
    <source>
        <dbReference type="SAM" id="MobiDB-lite"/>
    </source>
</evidence>
<name>A0A7S3BB63_9EUKA</name>
<dbReference type="EMBL" id="HBHX01050790">
    <property type="protein sequence ID" value="CAE0130223.1"/>
    <property type="molecule type" value="Transcribed_RNA"/>
</dbReference>
<protein>
    <submittedName>
        <fullName evidence="2">Uncharacterized protein</fullName>
    </submittedName>
</protein>
<organism evidence="2">
    <name type="scientific">Haptolina ericina</name>
    <dbReference type="NCBI Taxonomy" id="156174"/>
    <lineage>
        <taxon>Eukaryota</taxon>
        <taxon>Haptista</taxon>
        <taxon>Haptophyta</taxon>
        <taxon>Prymnesiophyceae</taxon>
        <taxon>Prymnesiales</taxon>
        <taxon>Prymnesiaceae</taxon>
        <taxon>Haptolina</taxon>
    </lineage>
</organism>
<gene>
    <name evidence="2" type="ORF">HERI1096_LOCUS28056</name>
</gene>